<evidence type="ECO:0000313" key="2">
    <source>
        <dbReference type="Proteomes" id="UP000617340"/>
    </source>
</evidence>
<reference evidence="1" key="1">
    <citation type="journal article" date="2020" name="G3 (Bethesda)">
        <title>High-Quality Assemblies for Three Invasive Social Wasps from the &lt;i&gt;Vespula&lt;/i&gt; Genus.</title>
        <authorList>
            <person name="Harrop T.W.R."/>
            <person name="Guhlin J."/>
            <person name="McLaughlin G.M."/>
            <person name="Permina E."/>
            <person name="Stockwell P."/>
            <person name="Gilligan J."/>
            <person name="Le Lec M.F."/>
            <person name="Gruber M.A.M."/>
            <person name="Quinn O."/>
            <person name="Lovegrove M."/>
            <person name="Duncan E.J."/>
            <person name="Remnant E.J."/>
            <person name="Van Eeckhoven J."/>
            <person name="Graham B."/>
            <person name="Knapp R.A."/>
            <person name="Langford K.W."/>
            <person name="Kronenberg Z."/>
            <person name="Press M.O."/>
            <person name="Eacker S.M."/>
            <person name="Wilson-Rankin E.E."/>
            <person name="Purcell J."/>
            <person name="Lester P.J."/>
            <person name="Dearden P.K."/>
        </authorList>
    </citation>
    <scope>NUCLEOTIDE SEQUENCE</scope>
    <source>
        <strain evidence="1">Linc-1</strain>
    </source>
</reference>
<gene>
    <name evidence="1" type="ORF">HZH68_015019</name>
</gene>
<proteinExistence type="predicted"/>
<name>A0A834J847_VESGE</name>
<organism evidence="1 2">
    <name type="scientific">Vespula germanica</name>
    <name type="common">German yellow jacket</name>
    <name type="synonym">Paravespula germanica</name>
    <dbReference type="NCBI Taxonomy" id="30212"/>
    <lineage>
        <taxon>Eukaryota</taxon>
        <taxon>Metazoa</taxon>
        <taxon>Ecdysozoa</taxon>
        <taxon>Arthropoda</taxon>
        <taxon>Hexapoda</taxon>
        <taxon>Insecta</taxon>
        <taxon>Pterygota</taxon>
        <taxon>Neoptera</taxon>
        <taxon>Endopterygota</taxon>
        <taxon>Hymenoptera</taxon>
        <taxon>Apocrita</taxon>
        <taxon>Aculeata</taxon>
        <taxon>Vespoidea</taxon>
        <taxon>Vespidae</taxon>
        <taxon>Vespinae</taxon>
        <taxon>Vespula</taxon>
    </lineage>
</organism>
<protein>
    <submittedName>
        <fullName evidence="1">Uncharacterized protein</fullName>
    </submittedName>
</protein>
<comment type="caution">
    <text evidence="1">The sequence shown here is derived from an EMBL/GenBank/DDBJ whole genome shotgun (WGS) entry which is preliminary data.</text>
</comment>
<sequence length="116" mass="13862">MICSYGRKYKLASTNLYKLISTLKDFYTFTVNDTYHYVYSIPTIRHVVKNSIANWAQVKSRIRYCSNDLVTQSNLDRNIGCKQYDIVKRLTEVYKKLRVDKRKNPSSRAYRKYRTI</sequence>
<accession>A0A834J847</accession>
<keyword evidence="2" id="KW-1185">Reference proteome</keyword>
<dbReference type="EMBL" id="JACSDZ010000019">
    <property type="protein sequence ID" value="KAF7383170.1"/>
    <property type="molecule type" value="Genomic_DNA"/>
</dbReference>
<dbReference type="Proteomes" id="UP000617340">
    <property type="component" value="Unassembled WGS sequence"/>
</dbReference>
<evidence type="ECO:0000313" key="1">
    <source>
        <dbReference type="EMBL" id="KAF7383170.1"/>
    </source>
</evidence>
<dbReference type="AlphaFoldDB" id="A0A834J847"/>